<dbReference type="EMBL" id="KK914240">
    <property type="protein sequence ID" value="KDP44710.1"/>
    <property type="molecule type" value="Genomic_DNA"/>
</dbReference>
<accession>A0A067LJB9</accession>
<proteinExistence type="predicted"/>
<gene>
    <name evidence="1" type="ORF">JCGZ_01210</name>
</gene>
<reference evidence="1 2" key="1">
    <citation type="journal article" date="2014" name="PLoS ONE">
        <title>Global Analysis of Gene Expression Profiles in Physic Nut (Jatropha curcas L.) Seedlings Exposed to Salt Stress.</title>
        <authorList>
            <person name="Zhang L."/>
            <person name="Zhang C."/>
            <person name="Wu P."/>
            <person name="Chen Y."/>
            <person name="Li M."/>
            <person name="Jiang H."/>
            <person name="Wu G."/>
        </authorList>
    </citation>
    <scope>NUCLEOTIDE SEQUENCE [LARGE SCALE GENOMIC DNA]</scope>
    <source>
        <strain evidence="2">cv. GZQX0401</strain>
        <tissue evidence="1">Young leaves</tissue>
    </source>
</reference>
<evidence type="ECO:0000313" key="2">
    <source>
        <dbReference type="Proteomes" id="UP000027138"/>
    </source>
</evidence>
<dbReference type="Proteomes" id="UP000027138">
    <property type="component" value="Unassembled WGS sequence"/>
</dbReference>
<dbReference type="AlphaFoldDB" id="A0A067LJB9"/>
<sequence length="157" mass="16711">MINLASDFCQCARGGHGSGIEPKINGFGYGLEPNSSGSDFGSSMVSTSTVPASFSMVQVGFRPIPAGFGRFPLVSDGTRTVGSDWSWNRQFTVPKLMKLEPNRFGPVSIPVRTVLVPTGFGSGSHRFGTDGSGSENQILATPTLCYPIQIVKCYLLL</sequence>
<evidence type="ECO:0000313" key="1">
    <source>
        <dbReference type="EMBL" id="KDP44710.1"/>
    </source>
</evidence>
<organism evidence="1 2">
    <name type="scientific">Jatropha curcas</name>
    <name type="common">Barbados nut</name>
    <dbReference type="NCBI Taxonomy" id="180498"/>
    <lineage>
        <taxon>Eukaryota</taxon>
        <taxon>Viridiplantae</taxon>
        <taxon>Streptophyta</taxon>
        <taxon>Embryophyta</taxon>
        <taxon>Tracheophyta</taxon>
        <taxon>Spermatophyta</taxon>
        <taxon>Magnoliopsida</taxon>
        <taxon>eudicotyledons</taxon>
        <taxon>Gunneridae</taxon>
        <taxon>Pentapetalae</taxon>
        <taxon>rosids</taxon>
        <taxon>fabids</taxon>
        <taxon>Malpighiales</taxon>
        <taxon>Euphorbiaceae</taxon>
        <taxon>Crotonoideae</taxon>
        <taxon>Jatropheae</taxon>
        <taxon>Jatropha</taxon>
    </lineage>
</organism>
<name>A0A067LJB9_JATCU</name>
<keyword evidence="2" id="KW-1185">Reference proteome</keyword>
<protein>
    <submittedName>
        <fullName evidence="1">Uncharacterized protein</fullName>
    </submittedName>
</protein>